<protein>
    <recommendedName>
        <fullName evidence="4">Lipoprotein</fullName>
    </recommendedName>
</protein>
<name>U1LB95_9MICO</name>
<dbReference type="EMBL" id="ASHR01000023">
    <property type="protein sequence ID" value="ERG64368.1"/>
    <property type="molecule type" value="Genomic_DNA"/>
</dbReference>
<reference evidence="2 3" key="1">
    <citation type="journal article" date="2013" name="Genome Announc.">
        <title>First draft genome sequence from a member of the genus agrococcus, isolated from modern microbialites.</title>
        <authorList>
            <person name="White R.A.III."/>
            <person name="Grassa C.J."/>
            <person name="Suttle C.A."/>
        </authorList>
    </citation>
    <scope>NUCLEOTIDE SEQUENCE [LARGE SCALE GENOMIC DNA]</scope>
    <source>
        <strain evidence="2 3">RW1</strain>
    </source>
</reference>
<feature type="chain" id="PRO_5004616238" description="Lipoprotein" evidence="1">
    <location>
        <begin position="23"/>
        <end position="145"/>
    </location>
</feature>
<dbReference type="OrthoDB" id="5116543at2"/>
<organism evidence="2 3">
    <name type="scientific">Agrococcus pavilionensis RW1</name>
    <dbReference type="NCBI Taxonomy" id="1330458"/>
    <lineage>
        <taxon>Bacteria</taxon>
        <taxon>Bacillati</taxon>
        <taxon>Actinomycetota</taxon>
        <taxon>Actinomycetes</taxon>
        <taxon>Micrococcales</taxon>
        <taxon>Microbacteriaceae</taxon>
        <taxon>Agrococcus</taxon>
    </lineage>
</organism>
<dbReference type="Proteomes" id="UP000016462">
    <property type="component" value="Unassembled WGS sequence"/>
</dbReference>
<proteinExistence type="predicted"/>
<evidence type="ECO:0000313" key="2">
    <source>
        <dbReference type="EMBL" id="ERG64368.1"/>
    </source>
</evidence>
<feature type="signal peptide" evidence="1">
    <location>
        <begin position="1"/>
        <end position="22"/>
    </location>
</feature>
<gene>
    <name evidence="2" type="ORF">L332_07890</name>
</gene>
<keyword evidence="3" id="KW-1185">Reference proteome</keyword>
<accession>U1LB95</accession>
<dbReference type="PROSITE" id="PS51257">
    <property type="entry name" value="PROKAR_LIPOPROTEIN"/>
    <property type="match status" value="1"/>
</dbReference>
<evidence type="ECO:0000256" key="1">
    <source>
        <dbReference type="SAM" id="SignalP"/>
    </source>
</evidence>
<dbReference type="RefSeq" id="WP_021010441.1">
    <property type="nucleotide sequence ID" value="NZ_ASHR01000023.1"/>
</dbReference>
<evidence type="ECO:0008006" key="4">
    <source>
        <dbReference type="Google" id="ProtNLM"/>
    </source>
</evidence>
<dbReference type="AlphaFoldDB" id="U1LB95"/>
<evidence type="ECO:0000313" key="3">
    <source>
        <dbReference type="Proteomes" id="UP000016462"/>
    </source>
</evidence>
<keyword evidence="1" id="KW-0732">Signal</keyword>
<comment type="caution">
    <text evidence="2">The sequence shown here is derived from an EMBL/GenBank/DDBJ whole genome shotgun (WGS) entry which is preliminary data.</text>
</comment>
<sequence length="145" mass="15329">MKRRLPTVAALAAASLAVTALAGCTSVTDTFERVHSEAFDTRAEASEGWVGVEMPSWLPDDAASIRTTATNDETRAVIAFTGSEPSGCVTGPRSSLPFDGRYGGFADASELPDEVLWCGAYEVHESGDGWLAWFNATEAGQTPEP</sequence>